<feature type="binding site" evidence="6">
    <location>
        <position position="103"/>
    </location>
    <ligand>
        <name>S-adenosyl-L-methionine</name>
        <dbReference type="ChEBI" id="CHEBI:59789"/>
    </ligand>
</feature>
<comment type="similarity">
    <text evidence="5 6">Belongs to the RNA methyltransferase RlmH family.</text>
</comment>
<dbReference type="PANTHER" id="PTHR33603">
    <property type="entry name" value="METHYLTRANSFERASE"/>
    <property type="match status" value="1"/>
</dbReference>
<evidence type="ECO:0000256" key="1">
    <source>
        <dbReference type="ARBA" id="ARBA00022552"/>
    </source>
</evidence>
<dbReference type="Proteomes" id="UP000430564">
    <property type="component" value="Unassembled WGS sequence"/>
</dbReference>
<dbReference type="AlphaFoldDB" id="A0A6I1EW39"/>
<dbReference type="GO" id="GO:0005737">
    <property type="term" value="C:cytoplasm"/>
    <property type="evidence" value="ECO:0007669"/>
    <property type="project" value="UniProtKB-SubCell"/>
</dbReference>
<dbReference type="InterPro" id="IPR029028">
    <property type="entry name" value="Alpha/beta_knot_MTases"/>
</dbReference>
<evidence type="ECO:0000256" key="3">
    <source>
        <dbReference type="ARBA" id="ARBA00022679"/>
    </source>
</evidence>
<keyword evidence="1 6" id="KW-0698">rRNA processing</keyword>
<evidence type="ECO:0000256" key="4">
    <source>
        <dbReference type="ARBA" id="ARBA00022691"/>
    </source>
</evidence>
<evidence type="ECO:0000313" key="7">
    <source>
        <dbReference type="EMBL" id="KAB7663109.1"/>
    </source>
</evidence>
<feature type="binding site" evidence="6">
    <location>
        <begin position="122"/>
        <end position="127"/>
    </location>
    <ligand>
        <name>S-adenosyl-L-methionine</name>
        <dbReference type="ChEBI" id="CHEBI:59789"/>
    </ligand>
</feature>
<dbReference type="OrthoDB" id="9806643at2"/>
<evidence type="ECO:0000256" key="2">
    <source>
        <dbReference type="ARBA" id="ARBA00022603"/>
    </source>
</evidence>
<evidence type="ECO:0000313" key="8">
    <source>
        <dbReference type="Proteomes" id="UP000430564"/>
    </source>
</evidence>
<accession>A0A6I1EW39</accession>
<evidence type="ECO:0000256" key="5">
    <source>
        <dbReference type="ARBA" id="ARBA00038303"/>
    </source>
</evidence>
<dbReference type="HAMAP" id="MF_00658">
    <property type="entry name" value="23SrRNA_methyltr_H"/>
    <property type="match status" value="1"/>
</dbReference>
<dbReference type="SUPFAM" id="SSF75217">
    <property type="entry name" value="alpha/beta knot"/>
    <property type="match status" value="1"/>
</dbReference>
<sequence length="155" mass="17628">MRVLILAVGQHISDWAQDAVRGYLGRFPRTWRVELKEIRTEPRAGQTPAKLMQLEGARILEALEEDDYVVVLDEHGKDFTTTEFARALNEWMSESSRVVFVIGGPDGLAPEVKEKAKRLMRLSAMTMPHALARVFLAEQLYRVWSIGAGHPYHRA</sequence>
<dbReference type="InterPro" id="IPR029026">
    <property type="entry name" value="tRNA_m1G_MTases_N"/>
</dbReference>
<dbReference type="PANTHER" id="PTHR33603:SF1">
    <property type="entry name" value="RIBOSOMAL RNA LARGE SUBUNIT METHYLTRANSFERASE H"/>
    <property type="match status" value="1"/>
</dbReference>
<organism evidence="7 8">
    <name type="scientific">Sutterella seckii</name>
    <dbReference type="NCBI Taxonomy" id="1944635"/>
    <lineage>
        <taxon>Bacteria</taxon>
        <taxon>Pseudomonadati</taxon>
        <taxon>Pseudomonadota</taxon>
        <taxon>Betaproteobacteria</taxon>
        <taxon>Burkholderiales</taxon>
        <taxon>Sutterellaceae</taxon>
        <taxon>Sutterella</taxon>
    </lineage>
</organism>
<dbReference type="GO" id="GO:0070038">
    <property type="term" value="F:rRNA (pseudouridine-N3-)-methyltransferase activity"/>
    <property type="evidence" value="ECO:0007669"/>
    <property type="project" value="UniProtKB-UniRule"/>
</dbReference>
<dbReference type="EC" id="2.1.1.177" evidence="6"/>
<dbReference type="NCBIfam" id="NF000986">
    <property type="entry name" value="PRK00103.1-4"/>
    <property type="match status" value="1"/>
</dbReference>
<keyword evidence="3 6" id="KW-0808">Transferase</keyword>
<evidence type="ECO:0000256" key="6">
    <source>
        <dbReference type="HAMAP-Rule" id="MF_00658"/>
    </source>
</evidence>
<dbReference type="PIRSF" id="PIRSF004505">
    <property type="entry name" value="MT_bac"/>
    <property type="match status" value="1"/>
</dbReference>
<proteinExistence type="inferred from homology"/>
<reference evidence="7 8" key="1">
    <citation type="submission" date="2019-10" db="EMBL/GenBank/DDBJ databases">
        <title>Genome diversity of Sutterella seckii.</title>
        <authorList>
            <person name="Chaplin A.V."/>
            <person name="Sokolova S.R."/>
            <person name="Mosin K.A."/>
            <person name="Ivanova E.L."/>
            <person name="Kochetkova T.O."/>
            <person name="Goltsov A.Y."/>
            <person name="Trofimov D.Y."/>
            <person name="Efimov B.A."/>
        </authorList>
    </citation>
    <scope>NUCLEOTIDE SEQUENCE [LARGE SCALE GENOMIC DNA]</scope>
    <source>
        <strain evidence="7 8">ASD393</strain>
    </source>
</reference>
<comment type="subunit">
    <text evidence="6">Homodimer.</text>
</comment>
<feature type="binding site" evidence="6">
    <location>
        <position position="72"/>
    </location>
    <ligand>
        <name>S-adenosyl-L-methionine</name>
        <dbReference type="ChEBI" id="CHEBI:59789"/>
    </ligand>
</feature>
<dbReference type="Pfam" id="PF02590">
    <property type="entry name" value="SPOUT_MTase"/>
    <property type="match status" value="1"/>
</dbReference>
<dbReference type="RefSeq" id="WP_152157380.1">
    <property type="nucleotide sequence ID" value="NZ_WEHX01000002.1"/>
</dbReference>
<keyword evidence="2 6" id="KW-0489">Methyltransferase</keyword>
<keyword evidence="6" id="KW-0963">Cytoplasm</keyword>
<gene>
    <name evidence="6 7" type="primary">rlmH</name>
    <name evidence="7" type="ORF">GBM95_00990</name>
</gene>
<dbReference type="CDD" id="cd18081">
    <property type="entry name" value="RlmH-like"/>
    <property type="match status" value="1"/>
</dbReference>
<protein>
    <recommendedName>
        <fullName evidence="6">Ribosomal RNA large subunit methyltransferase H</fullName>
        <ecNumber evidence="6">2.1.1.177</ecNumber>
    </recommendedName>
    <alternativeName>
        <fullName evidence="6">23S rRNA (pseudouridine1915-N3)-methyltransferase</fullName>
    </alternativeName>
    <alternativeName>
        <fullName evidence="6">23S rRNA m3Psi1915 methyltransferase</fullName>
    </alternativeName>
    <alternativeName>
        <fullName evidence="6">rRNA (pseudouridine-N3-)-methyltransferase RlmH</fullName>
    </alternativeName>
</protein>
<dbReference type="InterPro" id="IPR003742">
    <property type="entry name" value="RlmH-like"/>
</dbReference>
<comment type="catalytic activity">
    <reaction evidence="6">
        <text>pseudouridine(1915) in 23S rRNA + S-adenosyl-L-methionine = N(3)-methylpseudouridine(1915) in 23S rRNA + S-adenosyl-L-homocysteine + H(+)</text>
        <dbReference type="Rhea" id="RHEA:42752"/>
        <dbReference type="Rhea" id="RHEA-COMP:10221"/>
        <dbReference type="Rhea" id="RHEA-COMP:10222"/>
        <dbReference type="ChEBI" id="CHEBI:15378"/>
        <dbReference type="ChEBI" id="CHEBI:57856"/>
        <dbReference type="ChEBI" id="CHEBI:59789"/>
        <dbReference type="ChEBI" id="CHEBI:65314"/>
        <dbReference type="ChEBI" id="CHEBI:74486"/>
        <dbReference type="EC" id="2.1.1.177"/>
    </reaction>
</comment>
<keyword evidence="4 6" id="KW-0949">S-adenosyl-L-methionine</keyword>
<dbReference type="Gene3D" id="3.40.1280.10">
    <property type="match status" value="1"/>
</dbReference>
<dbReference type="EMBL" id="WEHX01000002">
    <property type="protein sequence ID" value="KAB7663109.1"/>
    <property type="molecule type" value="Genomic_DNA"/>
</dbReference>
<comment type="function">
    <text evidence="6">Specifically methylates the pseudouridine at position 1915 (m3Psi1915) in 23S rRNA.</text>
</comment>
<name>A0A6I1EW39_9BURK</name>
<comment type="caution">
    <text evidence="7">The sequence shown here is derived from an EMBL/GenBank/DDBJ whole genome shotgun (WGS) entry which is preliminary data.</text>
</comment>
<comment type="subcellular location">
    <subcellularLocation>
        <location evidence="6">Cytoplasm</location>
    </subcellularLocation>
</comment>